<dbReference type="PRINTS" id="PR00466">
    <property type="entry name" value="GP91PHOX"/>
</dbReference>
<dbReference type="OrthoDB" id="167398at2759"/>
<dbReference type="AlphaFoldDB" id="A0A9P9GHF2"/>
<evidence type="ECO:0000313" key="1">
    <source>
        <dbReference type="EMBL" id="KAH7239583.1"/>
    </source>
</evidence>
<comment type="caution">
    <text evidence="1">The sequence shown here is derived from an EMBL/GenBank/DDBJ whole genome shotgun (WGS) entry which is preliminary data.</text>
</comment>
<sequence length="63" mass="7220">MTSLRMDEPYGAPAEDVFDTEKATLMGAGMGIRPWTSVLKNIWHMRNNNNGLECLLRVEFIFM</sequence>
<dbReference type="InterPro" id="IPR039261">
    <property type="entry name" value="FNR_nucleotide-bd"/>
</dbReference>
<evidence type="ECO:0008006" key="3">
    <source>
        <dbReference type="Google" id="ProtNLM"/>
    </source>
</evidence>
<dbReference type="Gene3D" id="3.40.50.80">
    <property type="entry name" value="Nucleotide-binding domain of ferredoxin-NADP reductase (FNR) module"/>
    <property type="match status" value="1"/>
</dbReference>
<dbReference type="EMBL" id="JAGTJS010000021">
    <property type="protein sequence ID" value="KAH7239583.1"/>
    <property type="molecule type" value="Genomic_DNA"/>
</dbReference>
<dbReference type="Proteomes" id="UP000736672">
    <property type="component" value="Unassembled WGS sequence"/>
</dbReference>
<feature type="non-terminal residue" evidence="1">
    <location>
        <position position="63"/>
    </location>
</feature>
<protein>
    <recommendedName>
        <fullName evidence="3">Ferric reductase NAD binding domain-containing protein</fullName>
    </recommendedName>
</protein>
<proteinExistence type="predicted"/>
<dbReference type="GO" id="GO:0016020">
    <property type="term" value="C:membrane"/>
    <property type="evidence" value="ECO:0007669"/>
    <property type="project" value="InterPro"/>
</dbReference>
<gene>
    <name evidence="1" type="ORF">B0J15DRAFT_353003</name>
</gene>
<dbReference type="GO" id="GO:0016491">
    <property type="term" value="F:oxidoreductase activity"/>
    <property type="evidence" value="ECO:0007669"/>
    <property type="project" value="InterPro"/>
</dbReference>
<dbReference type="InterPro" id="IPR000778">
    <property type="entry name" value="Cyt_b245_heavy_chain"/>
</dbReference>
<name>A0A9P9GHF2_FUSSL</name>
<evidence type="ECO:0000313" key="2">
    <source>
        <dbReference type="Proteomes" id="UP000736672"/>
    </source>
</evidence>
<accession>A0A9P9GHF2</accession>
<keyword evidence="2" id="KW-1185">Reference proteome</keyword>
<organism evidence="1 2">
    <name type="scientific">Fusarium solani</name>
    <name type="common">Filamentous fungus</name>
    <dbReference type="NCBI Taxonomy" id="169388"/>
    <lineage>
        <taxon>Eukaryota</taxon>
        <taxon>Fungi</taxon>
        <taxon>Dikarya</taxon>
        <taxon>Ascomycota</taxon>
        <taxon>Pezizomycotina</taxon>
        <taxon>Sordariomycetes</taxon>
        <taxon>Hypocreomycetidae</taxon>
        <taxon>Hypocreales</taxon>
        <taxon>Nectriaceae</taxon>
        <taxon>Fusarium</taxon>
        <taxon>Fusarium solani species complex</taxon>
    </lineage>
</organism>
<reference evidence="1" key="1">
    <citation type="journal article" date="2021" name="Nat. Commun.">
        <title>Genetic determinants of endophytism in the Arabidopsis root mycobiome.</title>
        <authorList>
            <person name="Mesny F."/>
            <person name="Miyauchi S."/>
            <person name="Thiergart T."/>
            <person name="Pickel B."/>
            <person name="Atanasova L."/>
            <person name="Karlsson M."/>
            <person name="Huettel B."/>
            <person name="Barry K.W."/>
            <person name="Haridas S."/>
            <person name="Chen C."/>
            <person name="Bauer D."/>
            <person name="Andreopoulos W."/>
            <person name="Pangilinan J."/>
            <person name="LaButti K."/>
            <person name="Riley R."/>
            <person name="Lipzen A."/>
            <person name="Clum A."/>
            <person name="Drula E."/>
            <person name="Henrissat B."/>
            <person name="Kohler A."/>
            <person name="Grigoriev I.V."/>
            <person name="Martin F.M."/>
            <person name="Hacquard S."/>
        </authorList>
    </citation>
    <scope>NUCLEOTIDE SEQUENCE</scope>
    <source>
        <strain evidence="1">FSSC 5 MPI-SDFR-AT-0091</strain>
    </source>
</reference>